<dbReference type="KEGG" id="tes:BW730_13775"/>
<accession>A0A1Q2CQS4</accession>
<dbReference type="STRING" id="1332264.BW730_13775"/>
<sequence>MKQLVYGSADQIAGRDVGGWGVLHTTGGIGQEEGEALLKLTSVAMPSTLPQFPSAQQLQQRAVRFRIGPLGEGFAACRSVEAGTDHTGRPGNVVSHCAVIDARPTLRPVDWFFSPGWVTPYGSRQVAEAVPPAELPAPRGWEDTAAWLRADPSRTARIRWVVDLALTQLLGQERLVLVGPTAAECAHWISMLSWVLDPGTANLVRICIGEDPRSAIEQLATIPVVVAVTAPLDPKTLRGVPQMDLSWHVEQESTDDGARWRLPDGSVAGRSNAAGLVVDLAYAEPDVALAVFAKRDEFIARYLDAGNEFQPKDYLAFLQAAWLTTPGAQVLARSEPIRFLLDSVSDEIRRWDEFAALATEVGVPVPTDSPAEDVSVYSMAPEVVDPWQVDDEPTGLEAALIGAAALGKAGVDVERLLAEGGLAERIDEQPEELRQAMRDIVAALEPHATIHGEDL</sequence>
<dbReference type="OrthoDB" id="3250392at2"/>
<evidence type="ECO:0000313" key="2">
    <source>
        <dbReference type="EMBL" id="AQP48415.1"/>
    </source>
</evidence>
<dbReference type="RefSeq" id="WP_077686749.1">
    <property type="nucleotide sequence ID" value="NZ_CP019606.1"/>
</dbReference>
<name>A0A1Q2CQS4_9ACTN</name>
<feature type="domain" description="GTPase-associated protein 1 N-terminal" evidence="1">
    <location>
        <begin position="2"/>
        <end position="130"/>
    </location>
</feature>
<proteinExistence type="predicted"/>
<dbReference type="Pfam" id="PF20013">
    <property type="entry name" value="GAP1-N2"/>
    <property type="match status" value="1"/>
</dbReference>
<dbReference type="EMBL" id="CP019606">
    <property type="protein sequence ID" value="AQP48415.1"/>
    <property type="molecule type" value="Genomic_DNA"/>
</dbReference>
<gene>
    <name evidence="2" type="ORF">BW730_13775</name>
</gene>
<protein>
    <recommendedName>
        <fullName evidence="1">GTPase-associated protein 1 N-terminal domain-containing protein</fullName>
    </recommendedName>
</protein>
<reference evidence="3" key="1">
    <citation type="submission" date="2017-02" db="EMBL/GenBank/DDBJ databases">
        <title>Tessaracoccus aquaemaris sp. nov., isolated from the intestine of a Korean rockfish, Sebastes schlegelii, in a marine aquaculture pond.</title>
        <authorList>
            <person name="Tak E.J."/>
            <person name="Bae J.-W."/>
        </authorList>
    </citation>
    <scope>NUCLEOTIDE SEQUENCE [LARGE SCALE GENOMIC DNA]</scope>
    <source>
        <strain evidence="3">NSG39</strain>
    </source>
</reference>
<keyword evidence="3" id="KW-1185">Reference proteome</keyword>
<dbReference type="Proteomes" id="UP000188145">
    <property type="component" value="Chromosome"/>
</dbReference>
<evidence type="ECO:0000313" key="3">
    <source>
        <dbReference type="Proteomes" id="UP000188145"/>
    </source>
</evidence>
<organism evidence="2 3">
    <name type="scientific">Tessaracoccus aquimaris</name>
    <dbReference type="NCBI Taxonomy" id="1332264"/>
    <lineage>
        <taxon>Bacteria</taxon>
        <taxon>Bacillati</taxon>
        <taxon>Actinomycetota</taxon>
        <taxon>Actinomycetes</taxon>
        <taxon>Propionibacteriales</taxon>
        <taxon>Propionibacteriaceae</taxon>
        <taxon>Tessaracoccus</taxon>
    </lineage>
</organism>
<dbReference type="AlphaFoldDB" id="A0A1Q2CQS4"/>
<evidence type="ECO:0000259" key="1">
    <source>
        <dbReference type="Pfam" id="PF20013"/>
    </source>
</evidence>
<dbReference type="InterPro" id="IPR045402">
    <property type="entry name" value="GAP1-N2"/>
</dbReference>